<name>A0A9D1IM55_9BACT</name>
<dbReference type="GO" id="GO:0004518">
    <property type="term" value="F:nuclease activity"/>
    <property type="evidence" value="ECO:0007669"/>
    <property type="project" value="UniProtKB-KW"/>
</dbReference>
<gene>
    <name evidence="7" type="primary">ruvX</name>
    <name evidence="7" type="ORF">IAD18_02995</name>
</gene>
<evidence type="ECO:0000313" key="8">
    <source>
        <dbReference type="Proteomes" id="UP000824076"/>
    </source>
</evidence>
<keyword evidence="4 5" id="KW-0378">Hydrolase</keyword>
<dbReference type="Gene3D" id="3.30.420.140">
    <property type="entry name" value="YqgF/RNase H-like domain"/>
    <property type="match status" value="1"/>
</dbReference>
<dbReference type="SUPFAM" id="SSF53098">
    <property type="entry name" value="Ribonuclease H-like"/>
    <property type="match status" value="1"/>
</dbReference>
<evidence type="ECO:0000259" key="6">
    <source>
        <dbReference type="SMART" id="SM00732"/>
    </source>
</evidence>
<dbReference type="InterPro" id="IPR012337">
    <property type="entry name" value="RNaseH-like_sf"/>
</dbReference>
<dbReference type="GO" id="GO:0005829">
    <property type="term" value="C:cytosol"/>
    <property type="evidence" value="ECO:0007669"/>
    <property type="project" value="TreeGrafter"/>
</dbReference>
<dbReference type="EMBL" id="DVMS01000085">
    <property type="protein sequence ID" value="HIU38617.1"/>
    <property type="molecule type" value="Genomic_DNA"/>
</dbReference>
<reference evidence="7" key="2">
    <citation type="journal article" date="2021" name="PeerJ">
        <title>Extensive microbial diversity within the chicken gut microbiome revealed by metagenomics and culture.</title>
        <authorList>
            <person name="Gilroy R."/>
            <person name="Ravi A."/>
            <person name="Getino M."/>
            <person name="Pursley I."/>
            <person name="Horton D.L."/>
            <person name="Alikhan N.F."/>
            <person name="Baker D."/>
            <person name="Gharbi K."/>
            <person name="Hall N."/>
            <person name="Watson M."/>
            <person name="Adriaenssens E.M."/>
            <person name="Foster-Nyarko E."/>
            <person name="Jarju S."/>
            <person name="Secka A."/>
            <person name="Antonio M."/>
            <person name="Oren A."/>
            <person name="Chaudhuri R.R."/>
            <person name="La Ragione R."/>
            <person name="Hildebrand F."/>
            <person name="Pallen M.J."/>
        </authorList>
    </citation>
    <scope>NUCLEOTIDE SEQUENCE</scope>
    <source>
        <strain evidence="7">17073</strain>
    </source>
</reference>
<evidence type="ECO:0000256" key="2">
    <source>
        <dbReference type="ARBA" id="ARBA00022517"/>
    </source>
</evidence>
<comment type="similarity">
    <text evidence="5">Belongs to the YqgF HJR family.</text>
</comment>
<dbReference type="InterPro" id="IPR006641">
    <property type="entry name" value="YqgF/RNaseH-like_dom"/>
</dbReference>
<dbReference type="HAMAP" id="MF_00651">
    <property type="entry name" value="Nuclease_YqgF"/>
    <property type="match status" value="1"/>
</dbReference>
<dbReference type="PANTHER" id="PTHR33317">
    <property type="entry name" value="POLYNUCLEOTIDYL TRANSFERASE, RIBONUCLEASE H-LIKE SUPERFAMILY PROTEIN"/>
    <property type="match status" value="1"/>
</dbReference>
<evidence type="ECO:0000256" key="5">
    <source>
        <dbReference type="HAMAP-Rule" id="MF_00651"/>
    </source>
</evidence>
<accession>A0A9D1IM55</accession>
<dbReference type="EC" id="3.1.-.-" evidence="5"/>
<dbReference type="InterPro" id="IPR005227">
    <property type="entry name" value="YqgF"/>
</dbReference>
<evidence type="ECO:0000313" key="7">
    <source>
        <dbReference type="EMBL" id="HIU38617.1"/>
    </source>
</evidence>
<keyword evidence="1 5" id="KW-0963">Cytoplasm</keyword>
<dbReference type="CDD" id="cd16964">
    <property type="entry name" value="YqgF"/>
    <property type="match status" value="1"/>
</dbReference>
<comment type="function">
    <text evidence="5">Could be a nuclease involved in processing of the 5'-end of pre-16S rRNA.</text>
</comment>
<dbReference type="PANTHER" id="PTHR33317:SF4">
    <property type="entry name" value="POLYNUCLEOTIDYL TRANSFERASE, RIBONUCLEASE H-LIKE SUPERFAMILY PROTEIN"/>
    <property type="match status" value="1"/>
</dbReference>
<sequence length="140" mass="15786">MGRILAIDYGRKRSGVAATDTLKIAANGLATVPSHKLIDFIINYMANEPVEKIVVGLPKQMNNQPSESMKYITPFVNRLRKLMPDTPVEMFDERFTSVLAHKAMIDGGMKKMARRDKSIVDEISATIILNDYLESRQMKL</sequence>
<dbReference type="NCBIfam" id="TIGR00250">
    <property type="entry name" value="RNAse_H_YqgF"/>
    <property type="match status" value="1"/>
</dbReference>
<dbReference type="AlphaFoldDB" id="A0A9D1IM55"/>
<dbReference type="GO" id="GO:0016788">
    <property type="term" value="F:hydrolase activity, acting on ester bonds"/>
    <property type="evidence" value="ECO:0007669"/>
    <property type="project" value="UniProtKB-UniRule"/>
</dbReference>
<organism evidence="7 8">
    <name type="scientific">Candidatus Limisoma intestinavium</name>
    <dbReference type="NCBI Taxonomy" id="2840856"/>
    <lineage>
        <taxon>Bacteria</taxon>
        <taxon>Pseudomonadati</taxon>
        <taxon>Bacteroidota</taxon>
        <taxon>Bacteroidia</taxon>
        <taxon>Bacteroidales</taxon>
        <taxon>Candidatus Limisoma</taxon>
    </lineage>
</organism>
<protein>
    <recommendedName>
        <fullName evidence="5">Putative pre-16S rRNA nuclease</fullName>
        <ecNumber evidence="5">3.1.-.-</ecNumber>
    </recommendedName>
</protein>
<keyword evidence="3 5" id="KW-0540">Nuclease</keyword>
<dbReference type="Proteomes" id="UP000824076">
    <property type="component" value="Unassembled WGS sequence"/>
</dbReference>
<evidence type="ECO:0000256" key="4">
    <source>
        <dbReference type="ARBA" id="ARBA00022801"/>
    </source>
</evidence>
<keyword evidence="2 5" id="KW-0690">Ribosome biogenesis</keyword>
<dbReference type="SMART" id="SM00732">
    <property type="entry name" value="YqgFc"/>
    <property type="match status" value="1"/>
</dbReference>
<dbReference type="GO" id="GO:0000967">
    <property type="term" value="P:rRNA 5'-end processing"/>
    <property type="evidence" value="ECO:0007669"/>
    <property type="project" value="UniProtKB-UniRule"/>
</dbReference>
<dbReference type="InterPro" id="IPR037027">
    <property type="entry name" value="YqgF/RNaseH-like_dom_sf"/>
</dbReference>
<reference evidence="7" key="1">
    <citation type="submission" date="2020-10" db="EMBL/GenBank/DDBJ databases">
        <authorList>
            <person name="Gilroy R."/>
        </authorList>
    </citation>
    <scope>NUCLEOTIDE SEQUENCE</scope>
    <source>
        <strain evidence="7">17073</strain>
    </source>
</reference>
<dbReference type="Pfam" id="PF03652">
    <property type="entry name" value="RuvX"/>
    <property type="match status" value="1"/>
</dbReference>
<evidence type="ECO:0000256" key="3">
    <source>
        <dbReference type="ARBA" id="ARBA00022722"/>
    </source>
</evidence>
<comment type="subcellular location">
    <subcellularLocation>
        <location evidence="5">Cytoplasm</location>
    </subcellularLocation>
</comment>
<comment type="caution">
    <text evidence="7">The sequence shown here is derived from an EMBL/GenBank/DDBJ whole genome shotgun (WGS) entry which is preliminary data.</text>
</comment>
<feature type="domain" description="YqgF/RNase H-like" evidence="6">
    <location>
        <begin position="2"/>
        <end position="100"/>
    </location>
</feature>
<evidence type="ECO:0000256" key="1">
    <source>
        <dbReference type="ARBA" id="ARBA00022490"/>
    </source>
</evidence>
<proteinExistence type="inferred from homology"/>